<sequence>YVNSQNIRIQASENPHVYHETSLRSEKVGVWPAVSGHRIIGPIFFEETVNIDVYENIFTDFLERNFFIRGNKKKTDGSRHDTDTTEYESAAETDPLDAASPIGSLIAEDILTSFQEALDKKYPPPEKEAEAEGTTESPVVIDVDSTSKTVENTAANEHPFEKKELIAESPVEPVVSQKVVPVEDTAANEHLLSRKEDLSSKCPVEPDDKSKVVTSDKSPSQVSDPSPLSEVYEDAGDTEVKTNVEEVKPLDISGLCLCINNLCLDSPRKGEEGELPVQSKKFENTLICDIPNPFRTVGTSVSNESTEIDDTSFSVTENSTFVIEDSKENNVLELTQVIDEVKSPSSIPVLSETSRANDSDVSLSKANDISLTEGKLRTEDKSDEKEVQIEKTETNQTDNQEVVHDLIEEVEVSTVEKVEEVPTTEKVEKVPTTGKVEVPTTGKAAEVPTTEKVEVPITSKVEEIPIPLKAKEIVTTNKVEEVPTTDKAEETVPEESASCDIKSSFVSEDSVTSSATFEHVEVAEDTKQSEASEEVSHSEVEEINFVSVDADKNSKTSTSSSIHIEEILLNRSVTDSIEESKNLLESKSSPDLDCTWTSTSFEVLSADKDTPSEVVELSHIKKELETNAQSPLKSVEEPECITAVPASVTVPSADIGAGDWKFPVSSEQETEVVKEPPTVLSELFEICSRQQKDLELSDEKFVDGKEFFTSPSKSANIKESVEYSPRKSSQTHLEETVLINSGPSEFAEFDQSITEEAEKILQEIINSSSELHEDSVRKSSSRRCSGVTQHSSSLSSAEVMADLRGVSNSTTAIADENSVNPFMSQSSLRRSPPPSGKRSPRSSSQGPSPCDSPRTKSKHSSVHLVKESSRDHASGDASPRSGKNSPDRRHSSNKAPSVEGSPKNSINSEINQSEAGPDIAEDAQVQSRDVFKDPAAFEYLNSVGNSHTVSDLRKESLYVKFDPLVGGISRTTDKSVPLPPAVEAKSINSMPILTSPVKDEQPDNTTPVKNPAISVIDKLISLSPSPLKSYITSPTKQPLVSPVKEPVPIPKQESIELNSSEVIANNARVMEELYLLRELLAAEDEKHKETVTHLEKEHETLRKHVENLQSLVRESEDREANLNKKVAEKTQAQKQMSATSHSAHETIELLYEWFLDHIIWPSRSCDLTPCDFFLWGNLKSLFPDIIAFRKLLLKMKTKQSNVIMEEEVTDFFTKNKIRQQCLTHPYPNLCVIFSLLHSIIMEEYEKTISRLVAEKEQERQAHELDKAALQKDRDAAMGHLANIEIAFSDLHKKYERSKTVIEGFKKNEEVLRASLAEYEATIRKQEQKYDVLKSHAMSQLENANQELDSVRRSQQAETAKLKAMLKKAEVKTSSLEEMLEQKVKENQELASICDELINKVGASE</sequence>
<feature type="region of interest" description="Disordered" evidence="8">
    <location>
        <begin position="72"/>
        <end position="93"/>
    </location>
</feature>
<keyword evidence="3" id="KW-0963">Cytoplasm</keyword>
<feature type="compositionally biased region" description="Polar residues" evidence="8">
    <location>
        <begin position="902"/>
        <end position="914"/>
    </location>
</feature>
<feature type="region of interest" description="Disordered" evidence="8">
    <location>
        <begin position="765"/>
        <end position="927"/>
    </location>
</feature>
<dbReference type="PANTHER" id="PTHR13924:SF10">
    <property type="entry name" value="TRANSFORMING ACIDIC COILED-COIL PROTEIN, ISOFORM K"/>
    <property type="match status" value="1"/>
</dbReference>
<feature type="coiled-coil region" evidence="7">
    <location>
        <begin position="1308"/>
        <end position="1399"/>
    </location>
</feature>
<feature type="compositionally biased region" description="Acidic residues" evidence="8">
    <location>
        <begin position="84"/>
        <end position="93"/>
    </location>
</feature>
<feature type="region of interest" description="Disordered" evidence="8">
    <location>
        <begin position="121"/>
        <end position="142"/>
    </location>
</feature>
<feature type="region of interest" description="Disordered" evidence="8">
    <location>
        <begin position="345"/>
        <end position="395"/>
    </location>
</feature>
<dbReference type="EMBL" id="JAJSOF020000003">
    <property type="protein sequence ID" value="KAJ4448992.1"/>
    <property type="molecule type" value="Genomic_DNA"/>
</dbReference>
<evidence type="ECO:0000259" key="9">
    <source>
        <dbReference type="Pfam" id="PF05010"/>
    </source>
</evidence>
<reference evidence="10 11" key="1">
    <citation type="journal article" date="2022" name="Allergy">
        <title>Genome assembly and annotation of Periplaneta americana reveal a comprehensive cockroach allergen profile.</title>
        <authorList>
            <person name="Wang L."/>
            <person name="Xiong Q."/>
            <person name="Saelim N."/>
            <person name="Wang L."/>
            <person name="Nong W."/>
            <person name="Wan A.T."/>
            <person name="Shi M."/>
            <person name="Liu X."/>
            <person name="Cao Q."/>
            <person name="Hui J.H.L."/>
            <person name="Sookrung N."/>
            <person name="Leung T.F."/>
            <person name="Tungtrongchitr A."/>
            <person name="Tsui S.K.W."/>
        </authorList>
    </citation>
    <scope>NUCLEOTIDE SEQUENCE [LARGE SCALE GENOMIC DNA]</scope>
    <source>
        <strain evidence="10">PWHHKU_190912</strain>
    </source>
</reference>
<dbReference type="Gene3D" id="1.20.5.1700">
    <property type="match status" value="1"/>
</dbReference>
<feature type="compositionally biased region" description="Basic and acidic residues" evidence="8">
    <location>
        <begin position="73"/>
        <end position="83"/>
    </location>
</feature>
<evidence type="ECO:0000313" key="11">
    <source>
        <dbReference type="Proteomes" id="UP001148838"/>
    </source>
</evidence>
<accession>A0ABQ8TQS5</accession>
<comment type="subcellular location">
    <subcellularLocation>
        <location evidence="1">Cytoplasm</location>
        <location evidence="1">Cytoskeleton</location>
    </subcellularLocation>
</comment>
<feature type="compositionally biased region" description="Basic and acidic residues" evidence="8">
    <location>
        <begin position="374"/>
        <end position="393"/>
    </location>
</feature>
<evidence type="ECO:0000256" key="5">
    <source>
        <dbReference type="ARBA" id="ARBA00023054"/>
    </source>
</evidence>
<dbReference type="Gene3D" id="3.30.420.10">
    <property type="entry name" value="Ribonuclease H-like superfamily/Ribonuclease H"/>
    <property type="match status" value="1"/>
</dbReference>
<feature type="region of interest" description="Disordered" evidence="8">
    <location>
        <begin position="718"/>
        <end position="741"/>
    </location>
</feature>
<keyword evidence="6" id="KW-0206">Cytoskeleton</keyword>
<evidence type="ECO:0000256" key="4">
    <source>
        <dbReference type="ARBA" id="ARBA00022553"/>
    </source>
</evidence>
<protein>
    <recommendedName>
        <fullName evidence="9">Transforming acidic coiled-coil-containing protein C-terminal domain-containing protein</fullName>
    </recommendedName>
</protein>
<feature type="compositionally biased region" description="Polar residues" evidence="8">
    <location>
        <begin position="782"/>
        <end position="796"/>
    </location>
</feature>
<feature type="compositionally biased region" description="Polar residues" evidence="8">
    <location>
        <begin position="806"/>
        <end position="823"/>
    </location>
</feature>
<evidence type="ECO:0000256" key="6">
    <source>
        <dbReference type="ARBA" id="ARBA00023212"/>
    </source>
</evidence>
<feature type="non-terminal residue" evidence="10">
    <location>
        <position position="1"/>
    </location>
</feature>
<feature type="compositionally biased region" description="Basic and acidic residues" evidence="8">
    <location>
        <begin position="864"/>
        <end position="874"/>
    </location>
</feature>
<feature type="coiled-coil region" evidence="7">
    <location>
        <begin position="1091"/>
        <end position="1132"/>
    </location>
</feature>
<feature type="compositionally biased region" description="Polar residues" evidence="8">
    <location>
        <begin position="212"/>
        <end position="226"/>
    </location>
</feature>
<evidence type="ECO:0000256" key="7">
    <source>
        <dbReference type="SAM" id="Coils"/>
    </source>
</evidence>
<evidence type="ECO:0000256" key="2">
    <source>
        <dbReference type="ARBA" id="ARBA00009423"/>
    </source>
</evidence>
<feature type="region of interest" description="Disordered" evidence="8">
    <location>
        <begin position="481"/>
        <end position="505"/>
    </location>
</feature>
<feature type="domain" description="Transforming acidic coiled-coil-containing protein C-terminal" evidence="9">
    <location>
        <begin position="1239"/>
        <end position="1397"/>
    </location>
</feature>
<keyword evidence="11" id="KW-1185">Reference proteome</keyword>
<feature type="compositionally biased region" description="Polar residues" evidence="8">
    <location>
        <begin position="345"/>
        <end position="370"/>
    </location>
</feature>
<evidence type="ECO:0000256" key="8">
    <source>
        <dbReference type="SAM" id="MobiDB-lite"/>
    </source>
</evidence>
<name>A0ABQ8TQS5_PERAM</name>
<proteinExistence type="inferred from homology"/>
<keyword evidence="5 7" id="KW-0175">Coiled coil</keyword>
<comment type="caution">
    <text evidence="10">The sequence shown here is derived from an EMBL/GenBank/DDBJ whole genome shotgun (WGS) entry which is preliminary data.</text>
</comment>
<dbReference type="InterPro" id="IPR007707">
    <property type="entry name" value="TACC_C"/>
</dbReference>
<dbReference type="PANTHER" id="PTHR13924">
    <property type="entry name" value="TRANSFORMING ACIDIC COILED-COIL CONTAINING PROTEIN 1/2"/>
    <property type="match status" value="1"/>
</dbReference>
<organism evidence="10 11">
    <name type="scientific">Periplaneta americana</name>
    <name type="common">American cockroach</name>
    <name type="synonym">Blatta americana</name>
    <dbReference type="NCBI Taxonomy" id="6978"/>
    <lineage>
        <taxon>Eukaryota</taxon>
        <taxon>Metazoa</taxon>
        <taxon>Ecdysozoa</taxon>
        <taxon>Arthropoda</taxon>
        <taxon>Hexapoda</taxon>
        <taxon>Insecta</taxon>
        <taxon>Pterygota</taxon>
        <taxon>Neoptera</taxon>
        <taxon>Polyneoptera</taxon>
        <taxon>Dictyoptera</taxon>
        <taxon>Blattodea</taxon>
        <taxon>Blattoidea</taxon>
        <taxon>Blattidae</taxon>
        <taxon>Blattinae</taxon>
        <taxon>Periplaneta</taxon>
    </lineage>
</organism>
<feature type="region of interest" description="Disordered" evidence="8">
    <location>
        <begin position="187"/>
        <end position="237"/>
    </location>
</feature>
<evidence type="ECO:0000256" key="1">
    <source>
        <dbReference type="ARBA" id="ARBA00004245"/>
    </source>
</evidence>
<feature type="compositionally biased region" description="Basic and acidic residues" evidence="8">
    <location>
        <begin position="191"/>
        <end position="211"/>
    </location>
</feature>
<keyword evidence="4" id="KW-0597">Phosphoprotein</keyword>
<feature type="compositionally biased region" description="Basic and acidic residues" evidence="8">
    <location>
        <begin position="481"/>
        <end position="490"/>
    </location>
</feature>
<feature type="coiled-coil region" evidence="7">
    <location>
        <begin position="1241"/>
        <end position="1272"/>
    </location>
</feature>
<dbReference type="Pfam" id="PF05010">
    <property type="entry name" value="TACC_C"/>
    <property type="match status" value="1"/>
</dbReference>
<comment type="similarity">
    <text evidence="2">Belongs to the TACC family.</text>
</comment>
<feature type="region of interest" description="Disordered" evidence="8">
    <location>
        <begin position="417"/>
        <end position="449"/>
    </location>
</feature>
<dbReference type="InterPro" id="IPR036397">
    <property type="entry name" value="RNaseH_sf"/>
</dbReference>
<feature type="compositionally biased region" description="Basic and acidic residues" evidence="8">
    <location>
        <begin position="121"/>
        <end position="130"/>
    </location>
</feature>
<evidence type="ECO:0000256" key="3">
    <source>
        <dbReference type="ARBA" id="ARBA00022490"/>
    </source>
</evidence>
<dbReference type="Proteomes" id="UP001148838">
    <property type="component" value="Unassembled WGS sequence"/>
</dbReference>
<evidence type="ECO:0000313" key="10">
    <source>
        <dbReference type="EMBL" id="KAJ4448992.1"/>
    </source>
</evidence>
<feature type="compositionally biased region" description="Basic and acidic residues" evidence="8">
    <location>
        <begin position="417"/>
        <end position="429"/>
    </location>
</feature>
<feature type="region of interest" description="Disordered" evidence="8">
    <location>
        <begin position="520"/>
        <end position="540"/>
    </location>
</feature>
<dbReference type="InterPro" id="IPR039915">
    <property type="entry name" value="TACC"/>
</dbReference>
<gene>
    <name evidence="10" type="ORF">ANN_00384</name>
</gene>